<reference evidence="1" key="1">
    <citation type="submission" date="2022-04" db="EMBL/GenBank/DDBJ databases">
        <title>Genome of the entomopathogenic fungus Entomophthora muscae.</title>
        <authorList>
            <person name="Elya C."/>
            <person name="Lovett B.R."/>
            <person name="Lee E."/>
            <person name="Macias A.M."/>
            <person name="Hajek A.E."/>
            <person name="De Bivort B.L."/>
            <person name="Kasson M.T."/>
            <person name="De Fine Licht H.H."/>
            <person name="Stajich J.E."/>
        </authorList>
    </citation>
    <scope>NUCLEOTIDE SEQUENCE</scope>
    <source>
        <strain evidence="1">Berkeley</strain>
    </source>
</reference>
<proteinExistence type="predicted"/>
<sequence>MEAPPSPKPDCLPPSPGLVPPSANQYTGIAYIIFDRLVDNIVLSTRPWTLHPTYGVLFTSPNKVSWQLCPKSKNLNPLWGNQPHILPPGGGCRTTPTPEFALQSKYFGQELILPCLQLQGPPWASKACPCLEGFAGPGQTDFSFPGLPVQAYPLSSNLGFPIRNPFFNQDVQDQECLLAQSKFVKQTEYAFITPATSSDITNDHHVKDRPLVGQTAGPEDLKNNNRLTNQTTEFKMPKHAT</sequence>
<evidence type="ECO:0000313" key="2">
    <source>
        <dbReference type="Proteomes" id="UP001165960"/>
    </source>
</evidence>
<dbReference type="Proteomes" id="UP001165960">
    <property type="component" value="Unassembled WGS sequence"/>
</dbReference>
<accession>A0ACC2U653</accession>
<name>A0ACC2U653_9FUNG</name>
<comment type="caution">
    <text evidence="1">The sequence shown here is derived from an EMBL/GenBank/DDBJ whole genome shotgun (WGS) entry which is preliminary data.</text>
</comment>
<keyword evidence="2" id="KW-1185">Reference proteome</keyword>
<evidence type="ECO:0000313" key="1">
    <source>
        <dbReference type="EMBL" id="KAJ9082494.1"/>
    </source>
</evidence>
<gene>
    <name evidence="1" type="ORF">DSO57_1004059</name>
</gene>
<organism evidence="1 2">
    <name type="scientific">Entomophthora muscae</name>
    <dbReference type="NCBI Taxonomy" id="34485"/>
    <lineage>
        <taxon>Eukaryota</taxon>
        <taxon>Fungi</taxon>
        <taxon>Fungi incertae sedis</taxon>
        <taxon>Zoopagomycota</taxon>
        <taxon>Entomophthoromycotina</taxon>
        <taxon>Entomophthoromycetes</taxon>
        <taxon>Entomophthorales</taxon>
        <taxon>Entomophthoraceae</taxon>
        <taxon>Entomophthora</taxon>
    </lineage>
</organism>
<dbReference type="EMBL" id="QTSX02001430">
    <property type="protein sequence ID" value="KAJ9082494.1"/>
    <property type="molecule type" value="Genomic_DNA"/>
</dbReference>
<protein>
    <submittedName>
        <fullName evidence="1">Uncharacterized protein</fullName>
    </submittedName>
</protein>